<dbReference type="Pfam" id="PF19300">
    <property type="entry name" value="BPD_transp_1_N"/>
    <property type="match status" value="1"/>
</dbReference>
<protein>
    <submittedName>
        <fullName evidence="9">ABC transporter permease</fullName>
    </submittedName>
</protein>
<proteinExistence type="inferred from homology"/>
<sequence length="319" mass="34890">MTVVLRMIGRRLLTLIPLLLGIVLFVFTVMQFSSTDPAVAVFADAPVSPDQLAQFRHEHGLDQPFILKYFAFLGMILTGHLGKSLATGQDVTTMIATALPLTLQLTFLGLIIAIVISFTLGTISAVFRDRWPDQTIRVLTLGGVAAPSFWVALLLVQWFSINIPIFPSSRYVNPNDSIYGWLMTMTLPALALALPLSAQMTRIVRTSMVEELDRDYVRTARGGGLPPFVVVGRNVMRNALINPLNVLGLRIGYLLGGAVVIEQMFNLPGMGQLMIEAVKNNEPAIVQGVVLTIALGFVVINLIVDILSMLANPRLRTSH</sequence>
<dbReference type="InterPro" id="IPR035906">
    <property type="entry name" value="MetI-like_sf"/>
</dbReference>
<accession>A0A7G6YBI4</accession>
<dbReference type="PANTHER" id="PTHR43163">
    <property type="entry name" value="DIPEPTIDE TRANSPORT SYSTEM PERMEASE PROTEIN DPPB-RELATED"/>
    <property type="match status" value="1"/>
</dbReference>
<feature type="transmembrane region" description="Helical" evidence="7">
    <location>
        <begin position="246"/>
        <end position="265"/>
    </location>
</feature>
<comment type="subcellular location">
    <subcellularLocation>
        <location evidence="1 7">Cell membrane</location>
        <topology evidence="1 7">Multi-pass membrane protein</topology>
    </subcellularLocation>
</comment>
<comment type="similarity">
    <text evidence="7">Belongs to the binding-protein-dependent transport system permease family.</text>
</comment>
<evidence type="ECO:0000256" key="2">
    <source>
        <dbReference type="ARBA" id="ARBA00022448"/>
    </source>
</evidence>
<dbReference type="RefSeq" id="WP_185275316.1">
    <property type="nucleotide sequence ID" value="NZ_CP043641.1"/>
</dbReference>
<keyword evidence="2 7" id="KW-0813">Transport</keyword>
<feature type="transmembrane region" description="Helical" evidence="7">
    <location>
        <begin position="178"/>
        <end position="198"/>
    </location>
</feature>
<dbReference type="InterPro" id="IPR045621">
    <property type="entry name" value="BPD_transp_1_N"/>
</dbReference>
<dbReference type="CDD" id="cd06261">
    <property type="entry name" value="TM_PBP2"/>
    <property type="match status" value="1"/>
</dbReference>
<dbReference type="AlphaFoldDB" id="A0A7G6YBI4"/>
<dbReference type="PANTHER" id="PTHR43163:SF6">
    <property type="entry name" value="DIPEPTIDE TRANSPORT SYSTEM PERMEASE PROTEIN DPPB-RELATED"/>
    <property type="match status" value="1"/>
</dbReference>
<keyword evidence="3" id="KW-1003">Cell membrane</keyword>
<dbReference type="GO" id="GO:0005886">
    <property type="term" value="C:plasma membrane"/>
    <property type="evidence" value="ECO:0007669"/>
    <property type="project" value="UniProtKB-SubCell"/>
</dbReference>
<feature type="domain" description="ABC transmembrane type-1" evidence="8">
    <location>
        <begin position="99"/>
        <end position="308"/>
    </location>
</feature>
<keyword evidence="5 7" id="KW-1133">Transmembrane helix</keyword>
<gene>
    <name evidence="9" type="ORF">F1C12_12425</name>
</gene>
<reference evidence="10" key="1">
    <citation type="submission" date="2019-09" db="EMBL/GenBank/DDBJ databases">
        <title>Antimicrobial potential of Antarctic Bacteria.</title>
        <authorList>
            <person name="Benaud N."/>
            <person name="Edwards R.J."/>
            <person name="Ferrari B.C."/>
        </authorList>
    </citation>
    <scope>NUCLEOTIDE SEQUENCE [LARGE SCALE GENOMIC DNA]</scope>
    <source>
        <strain evidence="10">INR9</strain>
    </source>
</reference>
<dbReference type="PROSITE" id="PS50928">
    <property type="entry name" value="ABC_TM1"/>
    <property type="match status" value="1"/>
</dbReference>
<evidence type="ECO:0000256" key="6">
    <source>
        <dbReference type="ARBA" id="ARBA00023136"/>
    </source>
</evidence>
<evidence type="ECO:0000256" key="5">
    <source>
        <dbReference type="ARBA" id="ARBA00022989"/>
    </source>
</evidence>
<evidence type="ECO:0000259" key="8">
    <source>
        <dbReference type="PROSITE" id="PS50928"/>
    </source>
</evidence>
<name>A0A7G6YBI4_9MICO</name>
<evidence type="ECO:0000313" key="9">
    <source>
        <dbReference type="EMBL" id="QNE35849.1"/>
    </source>
</evidence>
<dbReference type="EMBL" id="CP043641">
    <property type="protein sequence ID" value="QNE35849.1"/>
    <property type="molecule type" value="Genomic_DNA"/>
</dbReference>
<dbReference type="Pfam" id="PF00528">
    <property type="entry name" value="BPD_transp_1"/>
    <property type="match status" value="1"/>
</dbReference>
<evidence type="ECO:0000256" key="3">
    <source>
        <dbReference type="ARBA" id="ARBA00022475"/>
    </source>
</evidence>
<dbReference type="SUPFAM" id="SSF161098">
    <property type="entry name" value="MetI-like"/>
    <property type="match status" value="1"/>
</dbReference>
<dbReference type="GO" id="GO:0055085">
    <property type="term" value="P:transmembrane transport"/>
    <property type="evidence" value="ECO:0007669"/>
    <property type="project" value="InterPro"/>
</dbReference>
<keyword evidence="4 7" id="KW-0812">Transmembrane</keyword>
<evidence type="ECO:0000256" key="1">
    <source>
        <dbReference type="ARBA" id="ARBA00004651"/>
    </source>
</evidence>
<evidence type="ECO:0000256" key="7">
    <source>
        <dbReference type="RuleBase" id="RU363032"/>
    </source>
</evidence>
<feature type="transmembrane region" description="Helical" evidence="7">
    <location>
        <begin position="285"/>
        <end position="311"/>
    </location>
</feature>
<evidence type="ECO:0000256" key="4">
    <source>
        <dbReference type="ARBA" id="ARBA00022692"/>
    </source>
</evidence>
<dbReference type="InterPro" id="IPR000515">
    <property type="entry name" value="MetI-like"/>
</dbReference>
<organism evidence="9 10">
    <name type="scientific">Leifsonia shinshuensis</name>
    <dbReference type="NCBI Taxonomy" id="150026"/>
    <lineage>
        <taxon>Bacteria</taxon>
        <taxon>Bacillati</taxon>
        <taxon>Actinomycetota</taxon>
        <taxon>Actinomycetes</taxon>
        <taxon>Micrococcales</taxon>
        <taxon>Microbacteriaceae</taxon>
        <taxon>Leifsonia</taxon>
    </lineage>
</organism>
<feature type="transmembrane region" description="Helical" evidence="7">
    <location>
        <begin position="12"/>
        <end position="32"/>
    </location>
</feature>
<dbReference type="KEGG" id="lse:F1C12_12425"/>
<evidence type="ECO:0000313" key="10">
    <source>
        <dbReference type="Proteomes" id="UP000515511"/>
    </source>
</evidence>
<keyword evidence="6 7" id="KW-0472">Membrane</keyword>
<dbReference type="Gene3D" id="1.10.3720.10">
    <property type="entry name" value="MetI-like"/>
    <property type="match status" value="1"/>
</dbReference>
<feature type="transmembrane region" description="Helical" evidence="7">
    <location>
        <begin position="107"/>
        <end position="127"/>
    </location>
</feature>
<dbReference type="Proteomes" id="UP000515511">
    <property type="component" value="Chromosome"/>
</dbReference>
<feature type="transmembrane region" description="Helical" evidence="7">
    <location>
        <begin position="139"/>
        <end position="158"/>
    </location>
</feature>